<comment type="caution">
    <text evidence="6">The sequence shown here is derived from an EMBL/GenBank/DDBJ whole genome shotgun (WGS) entry which is preliminary data.</text>
</comment>
<feature type="DNA-binding region" description="H-T-H motif" evidence="4">
    <location>
        <begin position="35"/>
        <end position="54"/>
    </location>
</feature>
<dbReference type="Proteomes" id="UP000253303">
    <property type="component" value="Unassembled WGS sequence"/>
</dbReference>
<protein>
    <submittedName>
        <fullName evidence="6">TetR/AcrR family transcriptional regulator</fullName>
    </submittedName>
</protein>
<organism evidence="6 7">
    <name type="scientific">Spongiactinospora rosea</name>
    <dbReference type="NCBI Taxonomy" id="2248750"/>
    <lineage>
        <taxon>Bacteria</taxon>
        <taxon>Bacillati</taxon>
        <taxon>Actinomycetota</taxon>
        <taxon>Actinomycetes</taxon>
        <taxon>Streptosporangiales</taxon>
        <taxon>Streptosporangiaceae</taxon>
        <taxon>Spongiactinospora</taxon>
    </lineage>
</organism>
<evidence type="ECO:0000256" key="2">
    <source>
        <dbReference type="ARBA" id="ARBA00023125"/>
    </source>
</evidence>
<dbReference type="InterPro" id="IPR050109">
    <property type="entry name" value="HTH-type_TetR-like_transc_reg"/>
</dbReference>
<evidence type="ECO:0000256" key="1">
    <source>
        <dbReference type="ARBA" id="ARBA00023015"/>
    </source>
</evidence>
<gene>
    <name evidence="6" type="ORF">DP939_23165</name>
</gene>
<keyword evidence="7" id="KW-1185">Reference proteome</keyword>
<dbReference type="GO" id="GO:0000976">
    <property type="term" value="F:transcription cis-regulatory region binding"/>
    <property type="evidence" value="ECO:0007669"/>
    <property type="project" value="TreeGrafter"/>
</dbReference>
<keyword evidence="1" id="KW-0805">Transcription regulation</keyword>
<dbReference type="SUPFAM" id="SSF46689">
    <property type="entry name" value="Homeodomain-like"/>
    <property type="match status" value="1"/>
</dbReference>
<dbReference type="InterPro" id="IPR009057">
    <property type="entry name" value="Homeodomain-like_sf"/>
</dbReference>
<proteinExistence type="predicted"/>
<dbReference type="AlphaFoldDB" id="A0A366LUY3"/>
<dbReference type="Gene3D" id="1.10.357.10">
    <property type="entry name" value="Tetracycline Repressor, domain 2"/>
    <property type="match status" value="1"/>
</dbReference>
<dbReference type="PRINTS" id="PR00455">
    <property type="entry name" value="HTHTETR"/>
</dbReference>
<evidence type="ECO:0000256" key="3">
    <source>
        <dbReference type="ARBA" id="ARBA00023163"/>
    </source>
</evidence>
<dbReference type="PROSITE" id="PS50977">
    <property type="entry name" value="HTH_TETR_2"/>
    <property type="match status" value="1"/>
</dbReference>
<feature type="domain" description="HTH tetR-type" evidence="5">
    <location>
        <begin position="12"/>
        <end position="72"/>
    </location>
</feature>
<name>A0A366LUY3_9ACTN</name>
<evidence type="ECO:0000259" key="5">
    <source>
        <dbReference type="PROSITE" id="PS50977"/>
    </source>
</evidence>
<dbReference type="PANTHER" id="PTHR30055:SF234">
    <property type="entry name" value="HTH-TYPE TRANSCRIPTIONAL REGULATOR BETI"/>
    <property type="match status" value="1"/>
</dbReference>
<evidence type="ECO:0000313" key="6">
    <source>
        <dbReference type="EMBL" id="RBQ17768.1"/>
    </source>
</evidence>
<reference evidence="6 7" key="1">
    <citation type="submission" date="2018-06" db="EMBL/GenBank/DDBJ databases">
        <title>Sphaerisporangium craniellae sp. nov., isolated from a marine sponge in the South China Sea.</title>
        <authorList>
            <person name="Li L."/>
        </authorList>
    </citation>
    <scope>NUCLEOTIDE SEQUENCE [LARGE SCALE GENOMIC DNA]</scope>
    <source>
        <strain evidence="6 7">LHW63015</strain>
    </source>
</reference>
<dbReference type="GO" id="GO:0003700">
    <property type="term" value="F:DNA-binding transcription factor activity"/>
    <property type="evidence" value="ECO:0007669"/>
    <property type="project" value="TreeGrafter"/>
</dbReference>
<dbReference type="Pfam" id="PF00440">
    <property type="entry name" value="TetR_N"/>
    <property type="match status" value="1"/>
</dbReference>
<dbReference type="InterPro" id="IPR001647">
    <property type="entry name" value="HTH_TetR"/>
</dbReference>
<sequence>MTRGRTVGRAAKFSEDQILDAALAITAEDGPGAATMAAIAARLGAPTGSLYHRFSSRDLLLATLWIRSVRSFQRGFVEALTAGDAQAAALHTPRWCRRHPTEAALLLLHRRQELATTWPDELGADLDTLNAQVSDALNSFTAHHPGIDRERLTFATVDVPYGAVRRYLLERRPPPQLVDELITAACHAVLPPPNA</sequence>
<dbReference type="PANTHER" id="PTHR30055">
    <property type="entry name" value="HTH-TYPE TRANSCRIPTIONAL REGULATOR RUTR"/>
    <property type="match status" value="1"/>
</dbReference>
<dbReference type="EMBL" id="QMEY01000010">
    <property type="protein sequence ID" value="RBQ17768.1"/>
    <property type="molecule type" value="Genomic_DNA"/>
</dbReference>
<evidence type="ECO:0000313" key="7">
    <source>
        <dbReference type="Proteomes" id="UP000253303"/>
    </source>
</evidence>
<keyword evidence="2 4" id="KW-0238">DNA-binding</keyword>
<evidence type="ECO:0000256" key="4">
    <source>
        <dbReference type="PROSITE-ProRule" id="PRU00335"/>
    </source>
</evidence>
<keyword evidence="3" id="KW-0804">Transcription</keyword>
<accession>A0A366LUY3</accession>